<sequence>MLSNILLSVWDLPKAALLFAYYISYAGAATTPVLIVSDEKLLREIEMDSDIFVQAWGNELNAGDPNRRQLIVATSNIVSYAWVLWVPLFLFPTYDAPKYKYGYQVLILFGGLAIMGTTLMPWVYRRSAKGGSTA</sequence>
<organism evidence="2 3">
    <name type="scientific">Rhynchosporium graminicola</name>
    <dbReference type="NCBI Taxonomy" id="2792576"/>
    <lineage>
        <taxon>Eukaryota</taxon>
        <taxon>Fungi</taxon>
        <taxon>Dikarya</taxon>
        <taxon>Ascomycota</taxon>
        <taxon>Pezizomycotina</taxon>
        <taxon>Leotiomycetes</taxon>
        <taxon>Helotiales</taxon>
        <taxon>Ploettnerulaceae</taxon>
        <taxon>Rhynchosporium</taxon>
    </lineage>
</organism>
<keyword evidence="3" id="KW-1185">Reference proteome</keyword>
<keyword evidence="1" id="KW-1133">Transmembrane helix</keyword>
<feature type="transmembrane region" description="Helical" evidence="1">
    <location>
        <begin position="70"/>
        <end position="91"/>
    </location>
</feature>
<gene>
    <name evidence="2" type="ORF">RCO7_03673</name>
</gene>
<comment type="caution">
    <text evidence="2">The sequence shown here is derived from an EMBL/GenBank/DDBJ whole genome shotgun (WGS) entry which is preliminary data.</text>
</comment>
<feature type="transmembrane region" description="Helical" evidence="1">
    <location>
        <begin position="15"/>
        <end position="37"/>
    </location>
</feature>
<name>A0A1E1LGF2_9HELO</name>
<feature type="transmembrane region" description="Helical" evidence="1">
    <location>
        <begin position="103"/>
        <end position="124"/>
    </location>
</feature>
<protein>
    <submittedName>
        <fullName evidence="2">Uncharacterized protein</fullName>
    </submittedName>
</protein>
<keyword evidence="1" id="KW-0812">Transmembrane</keyword>
<dbReference type="AlphaFoldDB" id="A0A1E1LGF2"/>
<evidence type="ECO:0000256" key="1">
    <source>
        <dbReference type="SAM" id="Phobius"/>
    </source>
</evidence>
<evidence type="ECO:0000313" key="3">
    <source>
        <dbReference type="Proteomes" id="UP000178129"/>
    </source>
</evidence>
<dbReference type="EMBL" id="FJUW01000051">
    <property type="protein sequence ID" value="CZT09542.1"/>
    <property type="molecule type" value="Genomic_DNA"/>
</dbReference>
<evidence type="ECO:0000313" key="2">
    <source>
        <dbReference type="EMBL" id="CZT09542.1"/>
    </source>
</evidence>
<dbReference type="InParanoid" id="A0A1E1LGF2"/>
<accession>A0A1E1LGF2</accession>
<reference evidence="3" key="1">
    <citation type="submission" date="2016-03" db="EMBL/GenBank/DDBJ databases">
        <authorList>
            <person name="Ploux O."/>
        </authorList>
    </citation>
    <scope>NUCLEOTIDE SEQUENCE [LARGE SCALE GENOMIC DNA]</scope>
    <source>
        <strain evidence="3">UK7</strain>
    </source>
</reference>
<keyword evidence="1" id="KW-0472">Membrane</keyword>
<dbReference type="Proteomes" id="UP000178129">
    <property type="component" value="Unassembled WGS sequence"/>
</dbReference>
<proteinExistence type="predicted"/>